<evidence type="ECO:0000256" key="1">
    <source>
        <dbReference type="SAM" id="SignalP"/>
    </source>
</evidence>
<dbReference type="AlphaFoldDB" id="A0AAP0E4M1"/>
<proteinExistence type="predicted"/>
<evidence type="ECO:0000313" key="2">
    <source>
        <dbReference type="EMBL" id="KAK9085205.1"/>
    </source>
</evidence>
<dbReference type="InterPro" id="IPR011065">
    <property type="entry name" value="Kunitz_inhibitor_STI-like_sf"/>
</dbReference>
<sequence length="216" mass="23859">MSLLALTSILLFFSMAFTTINARTVLPVPVVDRDGDPVQVGVYYHLVSVIRGAGSGAVALGPNRNDTKTCPLSVVQLGIDAMRALPIRFIPVAPLGDGVDVLTFTDYILQFNTTGTDSSICGKDPIWKYFISTTNQITTDMKLRFKIERVGPIIHPWYDYKLSYSPILCSPSAIVYCKKDIGVYWDDEVRRLALTDDSPLVLGFYKASSVEQINVL</sequence>
<organism evidence="2 3">
    <name type="scientific">Stephania japonica</name>
    <dbReference type="NCBI Taxonomy" id="461633"/>
    <lineage>
        <taxon>Eukaryota</taxon>
        <taxon>Viridiplantae</taxon>
        <taxon>Streptophyta</taxon>
        <taxon>Embryophyta</taxon>
        <taxon>Tracheophyta</taxon>
        <taxon>Spermatophyta</taxon>
        <taxon>Magnoliopsida</taxon>
        <taxon>Ranunculales</taxon>
        <taxon>Menispermaceae</taxon>
        <taxon>Menispermoideae</taxon>
        <taxon>Cissampelideae</taxon>
        <taxon>Stephania</taxon>
    </lineage>
</organism>
<feature type="signal peptide" evidence="1">
    <location>
        <begin position="1"/>
        <end position="22"/>
    </location>
</feature>
<dbReference type="InterPro" id="IPR002160">
    <property type="entry name" value="Prot_inh_Kunz-lg"/>
</dbReference>
<reference evidence="2 3" key="1">
    <citation type="submission" date="2024-01" db="EMBL/GenBank/DDBJ databases">
        <title>Genome assemblies of Stephania.</title>
        <authorList>
            <person name="Yang L."/>
        </authorList>
    </citation>
    <scope>NUCLEOTIDE SEQUENCE [LARGE SCALE GENOMIC DNA]</scope>
    <source>
        <strain evidence="2">QJT</strain>
        <tissue evidence="2">Leaf</tissue>
    </source>
</reference>
<keyword evidence="1" id="KW-0732">Signal</keyword>
<dbReference type="PROSITE" id="PS00283">
    <property type="entry name" value="SOYBEAN_KUNITZ"/>
    <property type="match status" value="1"/>
</dbReference>
<dbReference type="PANTHER" id="PTHR33107">
    <property type="entry name" value="KUNITZ TRYPSIN INHIBITOR 2"/>
    <property type="match status" value="1"/>
</dbReference>
<gene>
    <name evidence="2" type="ORF">Sjap_025616</name>
</gene>
<dbReference type="Gene3D" id="2.80.10.50">
    <property type="match status" value="1"/>
</dbReference>
<dbReference type="PANTHER" id="PTHR33107:SF5">
    <property type="entry name" value="KUNITZ TRYPSIN INHIBITOR 5"/>
    <property type="match status" value="1"/>
</dbReference>
<accession>A0AAP0E4M1</accession>
<keyword evidence="3" id="KW-1185">Reference proteome</keyword>
<comment type="caution">
    <text evidence="2">The sequence shown here is derived from an EMBL/GenBank/DDBJ whole genome shotgun (WGS) entry which is preliminary data.</text>
</comment>
<dbReference type="Proteomes" id="UP001417504">
    <property type="component" value="Unassembled WGS sequence"/>
</dbReference>
<dbReference type="SMART" id="SM00452">
    <property type="entry name" value="STI"/>
    <property type="match status" value="1"/>
</dbReference>
<evidence type="ECO:0000313" key="3">
    <source>
        <dbReference type="Proteomes" id="UP001417504"/>
    </source>
</evidence>
<dbReference type="EMBL" id="JBBNAE010000011">
    <property type="protein sequence ID" value="KAK9085205.1"/>
    <property type="molecule type" value="Genomic_DNA"/>
</dbReference>
<dbReference type="GO" id="GO:0004866">
    <property type="term" value="F:endopeptidase inhibitor activity"/>
    <property type="evidence" value="ECO:0007669"/>
    <property type="project" value="InterPro"/>
</dbReference>
<feature type="chain" id="PRO_5042838404" evidence="1">
    <location>
        <begin position="23"/>
        <end position="216"/>
    </location>
</feature>
<protein>
    <submittedName>
        <fullName evidence="2">Uncharacterized protein</fullName>
    </submittedName>
</protein>
<name>A0AAP0E4M1_9MAGN</name>
<dbReference type="Pfam" id="PF00197">
    <property type="entry name" value="Kunitz_legume"/>
    <property type="match status" value="1"/>
</dbReference>
<dbReference type="PRINTS" id="PR00291">
    <property type="entry name" value="KUNITZINHBTR"/>
</dbReference>
<dbReference type="SUPFAM" id="SSF50386">
    <property type="entry name" value="STI-like"/>
    <property type="match status" value="1"/>
</dbReference>